<dbReference type="SMART" id="SM00283">
    <property type="entry name" value="MA"/>
    <property type="match status" value="1"/>
</dbReference>
<feature type="domain" description="HAMP" evidence="13">
    <location>
        <begin position="304"/>
        <end position="356"/>
    </location>
</feature>
<dbReference type="Pfam" id="PF00672">
    <property type="entry name" value="HAMP"/>
    <property type="match status" value="1"/>
</dbReference>
<dbReference type="InterPro" id="IPR033479">
    <property type="entry name" value="dCache_1"/>
</dbReference>
<dbReference type="Gene3D" id="1.10.287.950">
    <property type="entry name" value="Methyl-accepting chemotaxis protein"/>
    <property type="match status" value="1"/>
</dbReference>
<dbReference type="Gene3D" id="3.30.450.20">
    <property type="entry name" value="PAS domain"/>
    <property type="match status" value="2"/>
</dbReference>
<evidence type="ECO:0000256" key="10">
    <source>
        <dbReference type="PROSITE-ProRule" id="PRU00284"/>
    </source>
</evidence>
<evidence type="ECO:0000259" key="13">
    <source>
        <dbReference type="PROSITE" id="PS50885"/>
    </source>
</evidence>
<keyword evidence="7 11" id="KW-0472">Membrane</keyword>
<dbReference type="InterPro" id="IPR003660">
    <property type="entry name" value="HAMP_dom"/>
</dbReference>
<dbReference type="CDD" id="cd06225">
    <property type="entry name" value="HAMP"/>
    <property type="match status" value="1"/>
</dbReference>
<feature type="transmembrane region" description="Helical" evidence="11">
    <location>
        <begin position="283"/>
        <end position="302"/>
    </location>
</feature>
<evidence type="ECO:0000256" key="5">
    <source>
        <dbReference type="ARBA" id="ARBA00022692"/>
    </source>
</evidence>
<evidence type="ECO:0000256" key="2">
    <source>
        <dbReference type="ARBA" id="ARBA00022475"/>
    </source>
</evidence>
<dbReference type="InterPro" id="IPR004089">
    <property type="entry name" value="MCPsignal_dom"/>
</dbReference>
<evidence type="ECO:0000313" key="14">
    <source>
        <dbReference type="EMBL" id="MFC0561168.1"/>
    </source>
</evidence>
<dbReference type="EMBL" id="JBHLTR010000054">
    <property type="protein sequence ID" value="MFC0561168.1"/>
    <property type="molecule type" value="Genomic_DNA"/>
</dbReference>
<keyword evidence="6 11" id="KW-1133">Transmembrane helix</keyword>
<dbReference type="CDD" id="cd11386">
    <property type="entry name" value="MCP_signal"/>
    <property type="match status" value="1"/>
</dbReference>
<dbReference type="Proteomes" id="UP001589833">
    <property type="component" value="Unassembled WGS sequence"/>
</dbReference>
<dbReference type="CDD" id="cd12912">
    <property type="entry name" value="PDC2_MCP_like"/>
    <property type="match status" value="1"/>
</dbReference>
<comment type="similarity">
    <text evidence="9">Belongs to the methyl-accepting chemotaxis (MCP) protein family.</text>
</comment>
<keyword evidence="15" id="KW-1185">Reference proteome</keyword>
<keyword evidence="2" id="KW-1003">Cell membrane</keyword>
<feature type="domain" description="Methyl-accepting transducer" evidence="12">
    <location>
        <begin position="375"/>
        <end position="632"/>
    </location>
</feature>
<evidence type="ECO:0000256" key="3">
    <source>
        <dbReference type="ARBA" id="ARBA00022481"/>
    </source>
</evidence>
<evidence type="ECO:0000256" key="8">
    <source>
        <dbReference type="ARBA" id="ARBA00023224"/>
    </source>
</evidence>
<dbReference type="Pfam" id="PF02743">
    <property type="entry name" value="dCache_1"/>
    <property type="match status" value="1"/>
</dbReference>
<accession>A0ABV6NM11</accession>
<evidence type="ECO:0000313" key="15">
    <source>
        <dbReference type="Proteomes" id="UP001589833"/>
    </source>
</evidence>
<keyword evidence="5 11" id="KW-0812">Transmembrane</keyword>
<evidence type="ECO:0000256" key="9">
    <source>
        <dbReference type="ARBA" id="ARBA00029447"/>
    </source>
</evidence>
<dbReference type="InterPro" id="IPR029151">
    <property type="entry name" value="Sensor-like_sf"/>
</dbReference>
<organism evidence="14 15">
    <name type="scientific">Halalkalibacter alkalisediminis</name>
    <dbReference type="NCBI Taxonomy" id="935616"/>
    <lineage>
        <taxon>Bacteria</taxon>
        <taxon>Bacillati</taxon>
        <taxon>Bacillota</taxon>
        <taxon>Bacilli</taxon>
        <taxon>Bacillales</taxon>
        <taxon>Bacillaceae</taxon>
        <taxon>Halalkalibacter</taxon>
    </lineage>
</organism>
<keyword evidence="3" id="KW-0488">Methylation</keyword>
<comment type="subcellular location">
    <subcellularLocation>
        <location evidence="1">Cell membrane</location>
        <topology evidence="1">Multi-pass membrane protein</topology>
    </subcellularLocation>
</comment>
<dbReference type="PROSITE" id="PS50885">
    <property type="entry name" value="HAMP"/>
    <property type="match status" value="1"/>
</dbReference>
<comment type="caution">
    <text evidence="14">The sequence shown here is derived from an EMBL/GenBank/DDBJ whole genome shotgun (WGS) entry which is preliminary data.</text>
</comment>
<dbReference type="Pfam" id="PF00015">
    <property type="entry name" value="MCPsignal"/>
    <property type="match status" value="1"/>
</dbReference>
<proteinExistence type="inferred from homology"/>
<sequence length="661" mass="72667">MKSIQTKLVTFISIILIITLATVSALTYFQVKKQVETTVQKEGVSVVSEKKDLVELYLANFNSSIYRYSQDQAVIDFLSASEEDSQPLWSIVNNDFSVFNELNENIAVTYIGTNQGGFFTEPLIDVGSDYDPRIRPWYEQASVNPDQVIWTEPYLDASSGEFIVTVAKAVSDRNTVLGVIGIDLSLDNLAAIVRSKNLNYEGFSFLFDQTGIALVHPTMTEDNSDDPIVSQLLSGEGNGQIEYTDAGSNHVIFYETIADTNWVVGAQFEQSKMLAQANEIRNGILMISIISIILAALIAYFVSRRLSKPIKELQNEVSRVANGDLTVAMTSSSKDEIGVLTADFNRMVGSMRDLVHSIQTSVDQVSQSTESLSAVSQETLASSDEVSSAIYEIASGSTKQAEDIDQTKQVTVQLSNKMDQVNRYSSDLVALSTKAKEENEKGTKQVSILRDKSQGFNTVIKRVEEVVLTLSSRVKEVEHVIDTINSISEQTNLLALNASIEAARAGESGKGFAVVADEVRKLAEQTSQATGRVRQTIEGIEAEAHKVVHEVETTKLITEEQNQVVQETEKSFKEIAMFVQEINSSISSIQGEFEHIIQHKDTVVSAIENISLVSEQSAAATEEVAAASEQQRRTLSTVTTSTETLYEATQKLTAGMKQFKL</sequence>
<evidence type="ECO:0000256" key="4">
    <source>
        <dbReference type="ARBA" id="ARBA00022500"/>
    </source>
</evidence>
<dbReference type="PROSITE" id="PS50111">
    <property type="entry name" value="CHEMOTAXIS_TRANSDUC_2"/>
    <property type="match status" value="1"/>
</dbReference>
<dbReference type="CDD" id="cd12913">
    <property type="entry name" value="PDC1_MCP_like"/>
    <property type="match status" value="1"/>
</dbReference>
<keyword evidence="4" id="KW-0145">Chemotaxis</keyword>
<evidence type="ECO:0000259" key="12">
    <source>
        <dbReference type="PROSITE" id="PS50111"/>
    </source>
</evidence>
<dbReference type="PANTHER" id="PTHR32089:SF114">
    <property type="entry name" value="METHYL-ACCEPTING CHEMOTAXIS PROTEIN MCPB"/>
    <property type="match status" value="1"/>
</dbReference>
<protein>
    <submittedName>
        <fullName evidence="14">Methyl-accepting chemotaxis protein</fullName>
    </submittedName>
</protein>
<evidence type="ECO:0000256" key="1">
    <source>
        <dbReference type="ARBA" id="ARBA00004651"/>
    </source>
</evidence>
<dbReference type="SUPFAM" id="SSF58104">
    <property type="entry name" value="Methyl-accepting chemotaxis protein (MCP) signaling domain"/>
    <property type="match status" value="1"/>
</dbReference>
<evidence type="ECO:0000256" key="6">
    <source>
        <dbReference type="ARBA" id="ARBA00022989"/>
    </source>
</evidence>
<reference evidence="14 15" key="1">
    <citation type="submission" date="2024-09" db="EMBL/GenBank/DDBJ databases">
        <authorList>
            <person name="Sun Q."/>
            <person name="Mori K."/>
        </authorList>
    </citation>
    <scope>NUCLEOTIDE SEQUENCE [LARGE SCALE GENOMIC DNA]</scope>
    <source>
        <strain evidence="14 15">NCAIM B.02301</strain>
    </source>
</reference>
<keyword evidence="8 10" id="KW-0807">Transducer</keyword>
<dbReference type="Gene3D" id="1.10.8.500">
    <property type="entry name" value="HAMP domain in histidine kinase"/>
    <property type="match status" value="1"/>
</dbReference>
<dbReference type="SMART" id="SM00304">
    <property type="entry name" value="HAMP"/>
    <property type="match status" value="1"/>
</dbReference>
<evidence type="ECO:0000256" key="7">
    <source>
        <dbReference type="ARBA" id="ARBA00023136"/>
    </source>
</evidence>
<dbReference type="RefSeq" id="WP_273842575.1">
    <property type="nucleotide sequence ID" value="NZ_JAQQWT010000005.1"/>
</dbReference>
<dbReference type="PANTHER" id="PTHR32089">
    <property type="entry name" value="METHYL-ACCEPTING CHEMOTAXIS PROTEIN MCPB"/>
    <property type="match status" value="1"/>
</dbReference>
<dbReference type="SUPFAM" id="SSF103190">
    <property type="entry name" value="Sensory domain-like"/>
    <property type="match status" value="1"/>
</dbReference>
<gene>
    <name evidence="14" type="ORF">ACFFH4_19665</name>
</gene>
<name>A0ABV6NM11_9BACI</name>
<evidence type="ECO:0000256" key="11">
    <source>
        <dbReference type="SAM" id="Phobius"/>
    </source>
</evidence>